<evidence type="ECO:0000259" key="1">
    <source>
        <dbReference type="Pfam" id="PF13480"/>
    </source>
</evidence>
<dbReference type="OrthoDB" id="8193702at2"/>
<gene>
    <name evidence="2" type="ORF">HPDFL43_05985</name>
</gene>
<dbReference type="Proteomes" id="UP000004291">
    <property type="component" value="Chromosome"/>
</dbReference>
<comment type="caution">
    <text evidence="2">The sequence shown here is derived from an EMBL/GenBank/DDBJ whole genome shotgun (WGS) entry which is preliminary data.</text>
</comment>
<dbReference type="AlphaFoldDB" id="A9D4X2"/>
<dbReference type="STRING" id="411684.HPDFL43_05985"/>
<sequence>MVNAHDISANPIVGAATARRRPHVTAYLNTDVNGAARVWTQLEGNPDVSFHQSRAWVKAWAGGTGTSISIITLEQDGQTVAVLPLEIIRIGGLKLARFAGTAFSNANTGLVGEHPLRDEKITPGELAAALRQAGLAADVVLFDKMPPEAAERAPFNALPRVLHQNPSFQLPLFPDFDEVLAQINRKRRKKKFRLSERRLEAIGGYRHITADDDDQSLRLLETFLKQKPARLAAQGLPNVFADAGVRAFLARLAMTRSGDRKAALELHGIELAGGAHEGTIIAVAGLTRKDQHVTCQFGSIDETVAADASVGELLFYRMIEQAAKGGDQVFDFGVGDQLYKRSWCPVRTDLVDCYLPLSLRGRIAAPLFAAGITAKRVVKTSPALGSAAAWLRGQLVRRTSSSAKSYEQHD</sequence>
<dbReference type="Pfam" id="PF13480">
    <property type="entry name" value="Acetyltransf_6"/>
    <property type="match status" value="1"/>
</dbReference>
<organism evidence="2 3">
    <name type="scientific">Hoeflea phototrophica (strain DSM 17068 / NCIMB 14078 / DFL-43)</name>
    <dbReference type="NCBI Taxonomy" id="411684"/>
    <lineage>
        <taxon>Bacteria</taxon>
        <taxon>Pseudomonadati</taxon>
        <taxon>Pseudomonadota</taxon>
        <taxon>Alphaproteobacteria</taxon>
        <taxon>Hyphomicrobiales</taxon>
        <taxon>Rhizobiaceae</taxon>
        <taxon>Hoeflea</taxon>
    </lineage>
</organism>
<dbReference type="RefSeq" id="WP_007196986.1">
    <property type="nucleotide sequence ID" value="NZ_CM002917.1"/>
</dbReference>
<dbReference type="eggNOG" id="COG5653">
    <property type="taxonomic scope" value="Bacteria"/>
</dbReference>
<evidence type="ECO:0000313" key="3">
    <source>
        <dbReference type="Proteomes" id="UP000004291"/>
    </source>
</evidence>
<reference evidence="2 3" key="1">
    <citation type="submission" date="2007-10" db="EMBL/GenBank/DDBJ databases">
        <authorList>
            <person name="Wagner-Dobler I."/>
            <person name="Ferriera S."/>
            <person name="Johnson J."/>
            <person name="Kravitz S."/>
            <person name="Beeson K."/>
            <person name="Sutton G."/>
            <person name="Rogers Y.-H."/>
            <person name="Friedman R."/>
            <person name="Frazier M."/>
            <person name="Venter J.C."/>
        </authorList>
    </citation>
    <scope>NUCLEOTIDE SEQUENCE [LARGE SCALE GENOMIC DNA]</scope>
    <source>
        <strain evidence="2 3">DFL-43</strain>
    </source>
</reference>
<feature type="domain" description="BioF2-like acetyltransferase" evidence="1">
    <location>
        <begin position="187"/>
        <end position="341"/>
    </location>
</feature>
<name>A9D4X2_HOEPD</name>
<dbReference type="Gene3D" id="3.40.630.30">
    <property type="match status" value="1"/>
</dbReference>
<reference evidence="2 3" key="2">
    <citation type="submission" date="2012-06" db="EMBL/GenBank/DDBJ databases">
        <authorList>
            <person name="Fiebig A."/>
        </authorList>
    </citation>
    <scope>NUCLEOTIDE SEQUENCE [LARGE SCALE GENOMIC DNA]</scope>
    <source>
        <strain evidence="2 3">DFL-43</strain>
    </source>
</reference>
<dbReference type="EMBL" id="ABIA03000002">
    <property type="protein sequence ID" value="EDQ33980.1"/>
    <property type="molecule type" value="Genomic_DNA"/>
</dbReference>
<proteinExistence type="predicted"/>
<evidence type="ECO:0000313" key="2">
    <source>
        <dbReference type="EMBL" id="EDQ33980.1"/>
    </source>
</evidence>
<keyword evidence="3" id="KW-1185">Reference proteome</keyword>
<dbReference type="InterPro" id="IPR016181">
    <property type="entry name" value="Acyl_CoA_acyltransferase"/>
</dbReference>
<accession>A9D4X2</accession>
<dbReference type="HOGENOM" id="CLU_046277_2_0_5"/>
<protein>
    <submittedName>
        <fullName evidence="2">Protein involved in cellulose biosynthesis (CelD)</fullName>
    </submittedName>
</protein>
<dbReference type="SUPFAM" id="SSF55729">
    <property type="entry name" value="Acyl-CoA N-acyltransferases (Nat)"/>
    <property type="match status" value="1"/>
</dbReference>
<dbReference type="InterPro" id="IPR038740">
    <property type="entry name" value="BioF2-like_GNAT_dom"/>
</dbReference>